<dbReference type="InterPro" id="IPR039650">
    <property type="entry name" value="HdrA-like"/>
</dbReference>
<keyword evidence="3" id="KW-0560">Oxidoreductase</keyword>
<dbReference type="SUPFAM" id="SSF51905">
    <property type="entry name" value="FAD/NAD(P)-binding domain"/>
    <property type="match status" value="1"/>
</dbReference>
<keyword evidence="6" id="KW-0732">Signal</keyword>
<keyword evidence="8" id="KW-1185">Reference proteome</keyword>
<dbReference type="GO" id="GO:0046872">
    <property type="term" value="F:metal ion binding"/>
    <property type="evidence" value="ECO:0007669"/>
    <property type="project" value="UniProtKB-KW"/>
</dbReference>
<dbReference type="GO" id="GO:0051539">
    <property type="term" value="F:4 iron, 4 sulfur cluster binding"/>
    <property type="evidence" value="ECO:0007669"/>
    <property type="project" value="UniProtKB-KW"/>
</dbReference>
<evidence type="ECO:0000313" key="7">
    <source>
        <dbReference type="EMBL" id="GFO60313.1"/>
    </source>
</evidence>
<evidence type="ECO:0000256" key="3">
    <source>
        <dbReference type="ARBA" id="ARBA00023002"/>
    </source>
</evidence>
<dbReference type="RefSeq" id="WP_183355138.1">
    <property type="nucleotide sequence ID" value="NZ_BLXX01000008.1"/>
</dbReference>
<evidence type="ECO:0000256" key="6">
    <source>
        <dbReference type="SAM" id="SignalP"/>
    </source>
</evidence>
<evidence type="ECO:0008006" key="9">
    <source>
        <dbReference type="Google" id="ProtNLM"/>
    </source>
</evidence>
<proteinExistence type="predicted"/>
<evidence type="ECO:0000256" key="5">
    <source>
        <dbReference type="ARBA" id="ARBA00023014"/>
    </source>
</evidence>
<reference evidence="8" key="1">
    <citation type="submission" date="2020-06" db="EMBL/GenBank/DDBJ databases">
        <title>Draft genomic sequence of Geomonas sp. Red330.</title>
        <authorList>
            <person name="Itoh H."/>
            <person name="Zhenxing X."/>
            <person name="Ushijima N."/>
            <person name="Masuda Y."/>
            <person name="Shiratori Y."/>
            <person name="Senoo K."/>
        </authorList>
    </citation>
    <scope>NUCLEOTIDE SEQUENCE [LARGE SCALE GENOMIC DNA]</scope>
    <source>
        <strain evidence="8">Red330</strain>
    </source>
</reference>
<keyword evidence="4" id="KW-0408">Iron</keyword>
<dbReference type="AlphaFoldDB" id="A0A6V8MKQ8"/>
<evidence type="ECO:0000313" key="8">
    <source>
        <dbReference type="Proteomes" id="UP000556026"/>
    </source>
</evidence>
<dbReference type="Proteomes" id="UP000556026">
    <property type="component" value="Unassembled WGS sequence"/>
</dbReference>
<sequence>MPTKRIVVLLAVLVLTCESSCSTTSAPPPPSPPPAIDSSIPGYHLVVYGATAGGVIAAVSAAQQGLKVALIEPGSHVGGMVAAGLGATDSGNKNLIGGRSREFFRRMGAAYGTSIAWKFEPHIAEQVLKGWLSEAGVNVFYNHGLSSVDFSNRRINNVTLDDGTIYTAGVFIDASYEGDLMAKAGVSYAVGREGVATYQESLAGKQSHSQYHQFTTPLSAFDSQGTLLPMVGAADGKNPGDGDTKIPAYTYRLCLSTDPANRIPFSQPPGYDPKRYELLQRYLSQNAATITLGNILALSPLPNNKSDCNNNGPISTDLIGGNWDYPEADAARRGQIRDDHKLYIQGLLYFLSHDPGVPTTVRNQMLAWGLAKDEFTDTGNWPFQLYVREARRLIGKYVMTQADLLTSLIQTDSVGMGSYSIDSHHVQRSVAPDGTVINEGDVEVPVRGYQIPYRSIVPRDGECENLLVPVCISASHIAYSSLRMEPQYMILGDAAGIAAYLAVRDRKPVQSVDTNELAVRLRQRQQVLSLQDPVPVP</sequence>
<name>A0A6V8MKQ8_9BACT</name>
<dbReference type="Pfam" id="PF12831">
    <property type="entry name" value="FAD_oxidored"/>
    <property type="match status" value="1"/>
</dbReference>
<comment type="caution">
    <text evidence="7">The sequence shown here is derived from an EMBL/GenBank/DDBJ whole genome shotgun (WGS) entry which is preliminary data.</text>
</comment>
<keyword evidence="1" id="KW-0004">4Fe-4S</keyword>
<dbReference type="Gene3D" id="3.50.50.60">
    <property type="entry name" value="FAD/NAD(P)-binding domain"/>
    <property type="match status" value="1"/>
</dbReference>
<dbReference type="InterPro" id="IPR036188">
    <property type="entry name" value="FAD/NAD-bd_sf"/>
</dbReference>
<keyword evidence="5" id="KW-0411">Iron-sulfur</keyword>
<dbReference type="PANTHER" id="PTHR43498">
    <property type="entry name" value="FERREDOXIN:COB-COM HETERODISULFIDE REDUCTASE SUBUNIT A"/>
    <property type="match status" value="1"/>
</dbReference>
<evidence type="ECO:0000256" key="2">
    <source>
        <dbReference type="ARBA" id="ARBA00022723"/>
    </source>
</evidence>
<feature type="signal peptide" evidence="6">
    <location>
        <begin position="1"/>
        <end position="26"/>
    </location>
</feature>
<dbReference type="PANTHER" id="PTHR43498:SF1">
    <property type="entry name" value="COB--COM HETERODISULFIDE REDUCTASE IRON-SULFUR SUBUNIT A"/>
    <property type="match status" value="1"/>
</dbReference>
<dbReference type="EMBL" id="BLXX01000008">
    <property type="protein sequence ID" value="GFO60313.1"/>
    <property type="molecule type" value="Genomic_DNA"/>
</dbReference>
<protein>
    <recommendedName>
        <fullName evidence="9">Xanthan lyase</fullName>
    </recommendedName>
</protein>
<gene>
    <name evidence="7" type="ORF">GMST_26380</name>
</gene>
<feature type="chain" id="PRO_5027930655" description="Xanthan lyase" evidence="6">
    <location>
        <begin position="27"/>
        <end position="537"/>
    </location>
</feature>
<evidence type="ECO:0000256" key="4">
    <source>
        <dbReference type="ARBA" id="ARBA00023004"/>
    </source>
</evidence>
<organism evidence="7 8">
    <name type="scientific">Geomonas silvestris</name>
    <dbReference type="NCBI Taxonomy" id="2740184"/>
    <lineage>
        <taxon>Bacteria</taxon>
        <taxon>Pseudomonadati</taxon>
        <taxon>Thermodesulfobacteriota</taxon>
        <taxon>Desulfuromonadia</taxon>
        <taxon>Geobacterales</taxon>
        <taxon>Geobacteraceae</taxon>
        <taxon>Geomonas</taxon>
    </lineage>
</organism>
<keyword evidence="2" id="KW-0479">Metal-binding</keyword>
<dbReference type="GO" id="GO:0016491">
    <property type="term" value="F:oxidoreductase activity"/>
    <property type="evidence" value="ECO:0007669"/>
    <property type="project" value="UniProtKB-KW"/>
</dbReference>
<accession>A0A6V8MKQ8</accession>
<evidence type="ECO:0000256" key="1">
    <source>
        <dbReference type="ARBA" id="ARBA00022485"/>
    </source>
</evidence>